<dbReference type="AlphaFoldDB" id="A0A4Y2D2W1"/>
<dbReference type="Proteomes" id="UP000499080">
    <property type="component" value="Unassembled WGS sequence"/>
</dbReference>
<organism evidence="1 2">
    <name type="scientific">Araneus ventricosus</name>
    <name type="common">Orbweaver spider</name>
    <name type="synonym">Epeira ventricosa</name>
    <dbReference type="NCBI Taxonomy" id="182803"/>
    <lineage>
        <taxon>Eukaryota</taxon>
        <taxon>Metazoa</taxon>
        <taxon>Ecdysozoa</taxon>
        <taxon>Arthropoda</taxon>
        <taxon>Chelicerata</taxon>
        <taxon>Arachnida</taxon>
        <taxon>Araneae</taxon>
        <taxon>Araneomorphae</taxon>
        <taxon>Entelegynae</taxon>
        <taxon>Araneoidea</taxon>
        <taxon>Araneidae</taxon>
        <taxon>Araneus</taxon>
    </lineage>
</organism>
<protein>
    <submittedName>
        <fullName evidence="1">Uncharacterized protein</fullName>
    </submittedName>
</protein>
<evidence type="ECO:0000313" key="2">
    <source>
        <dbReference type="Proteomes" id="UP000499080"/>
    </source>
</evidence>
<comment type="caution">
    <text evidence="1">The sequence shown here is derived from an EMBL/GenBank/DDBJ whole genome shotgun (WGS) entry which is preliminary data.</text>
</comment>
<proteinExistence type="predicted"/>
<name>A0A4Y2D2W1_ARAVE</name>
<gene>
    <name evidence="1" type="ORF">AVEN_224969_1</name>
</gene>
<evidence type="ECO:0000313" key="1">
    <source>
        <dbReference type="EMBL" id="GBM10639.1"/>
    </source>
</evidence>
<reference evidence="1 2" key="1">
    <citation type="journal article" date="2019" name="Sci. Rep.">
        <title>Orb-weaving spider Araneus ventricosus genome elucidates the spidroin gene catalogue.</title>
        <authorList>
            <person name="Kono N."/>
            <person name="Nakamura H."/>
            <person name="Ohtoshi R."/>
            <person name="Moran D.A.P."/>
            <person name="Shinohara A."/>
            <person name="Yoshida Y."/>
            <person name="Fujiwara M."/>
            <person name="Mori M."/>
            <person name="Tomita M."/>
            <person name="Arakawa K."/>
        </authorList>
    </citation>
    <scope>NUCLEOTIDE SEQUENCE [LARGE SCALE GENOMIC DNA]</scope>
</reference>
<dbReference type="EMBL" id="BGPR01165219">
    <property type="protein sequence ID" value="GBM10639.1"/>
    <property type="molecule type" value="Genomic_DNA"/>
</dbReference>
<keyword evidence="2" id="KW-1185">Reference proteome</keyword>
<accession>A0A4Y2D2W1</accession>
<sequence length="87" mass="9921">MQNSNEPMEVFRSILFQAILLPPVLTEDCGKAAHSLSQKEIRRHPRSARRPEMKERVLDRIVAVPSISVRDLAHDIGVYHSTVDFLT</sequence>